<dbReference type="Proteomes" id="UP000621455">
    <property type="component" value="Unassembled WGS sequence"/>
</dbReference>
<dbReference type="EMBL" id="WHJG01000001">
    <property type="protein sequence ID" value="NHZ78127.1"/>
    <property type="molecule type" value="Genomic_DNA"/>
</dbReference>
<organism evidence="1 2">
    <name type="scientific">Massilia frigida</name>
    <dbReference type="NCBI Taxonomy" id="2609281"/>
    <lineage>
        <taxon>Bacteria</taxon>
        <taxon>Pseudomonadati</taxon>
        <taxon>Pseudomonadota</taxon>
        <taxon>Betaproteobacteria</taxon>
        <taxon>Burkholderiales</taxon>
        <taxon>Oxalobacteraceae</taxon>
        <taxon>Telluria group</taxon>
        <taxon>Massilia</taxon>
    </lineage>
</organism>
<name>A0ABX0N625_9BURK</name>
<accession>A0ABX0N625</accession>
<sequence>MSGNRLDKIDLAALGPMTTAEAIAFLNGEDIDVLRAQQQERDEIAEEADRYKLVSPPEWPSLEFNWDLSASAQRFALDGCKPESFATSFSNGLRLGWVSLKEFDAKLSRINRRALVELWDVGDKEKLAMAIAYISRGKPITPPLVHPIPAEKQVCFGGGNHRYTVAKFSGQIDLPIYADPGEAERIAAIVTVRWA</sequence>
<evidence type="ECO:0000313" key="2">
    <source>
        <dbReference type="Proteomes" id="UP000621455"/>
    </source>
</evidence>
<proteinExistence type="predicted"/>
<gene>
    <name evidence="1" type="ORF">F2P44_02285</name>
</gene>
<dbReference type="RefSeq" id="WP_167084607.1">
    <property type="nucleotide sequence ID" value="NZ_WHJG01000001.1"/>
</dbReference>
<protein>
    <recommendedName>
        <fullName evidence="3">ParB/Sulfiredoxin domain-containing protein</fullName>
    </recommendedName>
</protein>
<evidence type="ECO:0008006" key="3">
    <source>
        <dbReference type="Google" id="ProtNLM"/>
    </source>
</evidence>
<comment type="caution">
    <text evidence="1">The sequence shown here is derived from an EMBL/GenBank/DDBJ whole genome shotgun (WGS) entry which is preliminary data.</text>
</comment>
<reference evidence="1 2" key="1">
    <citation type="submission" date="2019-10" db="EMBL/GenBank/DDBJ databases">
        <title>Taxonomy of Antarctic Massilia spp.: description of Massilia rubra sp. nov., Massilia aquatica sp. nov., Massilia mucilaginosa sp. nov., Massilia frigida sp. nov. isolated from streams, lakes and regoliths.</title>
        <authorList>
            <person name="Holochova P."/>
            <person name="Sedlacek I."/>
            <person name="Kralova S."/>
            <person name="Maslanova I."/>
            <person name="Busse H.-J."/>
            <person name="Stankova E."/>
            <person name="Vrbovska V."/>
            <person name="Kovarovic V."/>
            <person name="Bartak M."/>
            <person name="Svec P."/>
            <person name="Pantucek R."/>
        </authorList>
    </citation>
    <scope>NUCLEOTIDE SEQUENCE [LARGE SCALE GENOMIC DNA]</scope>
    <source>
        <strain evidence="1 2">CCM 8695</strain>
    </source>
</reference>
<keyword evidence="2" id="KW-1185">Reference proteome</keyword>
<evidence type="ECO:0000313" key="1">
    <source>
        <dbReference type="EMBL" id="NHZ78127.1"/>
    </source>
</evidence>